<accession>C2CHK0</accession>
<sequence>MYNQIKKEKTMQLTKMHLTFKSNQHEVPVPLICPYCGKAVELSEKSSTSIFYNDKKELFLKTLYLKCCNKNLAALYTYESDGYHFKIDLIFTYPSTSDVHLPESLQEISPDFVKLYKDSTFAYENNLNSLAAMGFRKSLEVLIKDYAINVLKKPKEEVIKKKLINAISDYMPMQELIKTADVVRILGNDHTHYYQKYSQYDIEVLIKYLDIFIQLIETKYLIDHPPVSR</sequence>
<dbReference type="AlphaFoldDB" id="C2CHK0"/>
<evidence type="ECO:0000313" key="3">
    <source>
        <dbReference type="Proteomes" id="UP000003744"/>
    </source>
</evidence>
<name>C2CHK0_9FIRM</name>
<dbReference type="EMBL" id="ACGC01000049">
    <property type="protein sequence ID" value="EEI82955.1"/>
    <property type="molecule type" value="Genomic_DNA"/>
</dbReference>
<dbReference type="HOGENOM" id="CLU_107568_0_0_9"/>
<dbReference type="InterPro" id="IPR025285">
    <property type="entry name" value="DUF4145"/>
</dbReference>
<dbReference type="Proteomes" id="UP000003744">
    <property type="component" value="Unassembled WGS sequence"/>
</dbReference>
<gene>
    <name evidence="2" type="ORF">HMPREF0077_0960</name>
</gene>
<dbReference type="Pfam" id="PF13643">
    <property type="entry name" value="DUF4145"/>
    <property type="match status" value="1"/>
</dbReference>
<feature type="domain" description="DUF4145" evidence="1">
    <location>
        <begin position="128"/>
        <end position="209"/>
    </location>
</feature>
<comment type="caution">
    <text evidence="2">The sequence shown here is derived from an EMBL/GenBank/DDBJ whole genome shotgun (WGS) entry which is preliminary data.</text>
</comment>
<proteinExistence type="predicted"/>
<reference evidence="2 3" key="1">
    <citation type="submission" date="2009-01" db="EMBL/GenBank/DDBJ databases">
        <authorList>
            <person name="Qin X."/>
            <person name="Bachman B."/>
            <person name="Battles P."/>
            <person name="Bell A."/>
            <person name="Bess C."/>
            <person name="Bickham C."/>
            <person name="Chaboub L."/>
            <person name="Chen D."/>
            <person name="Coyle M."/>
            <person name="Deiros D.R."/>
            <person name="Dinh H."/>
            <person name="Forbes L."/>
            <person name="Fowler G."/>
            <person name="Francisco L."/>
            <person name="Fu Q."/>
            <person name="Gubbala S."/>
            <person name="Hale W."/>
            <person name="Han Y."/>
            <person name="Hemphill L."/>
            <person name="Highlander S.K."/>
            <person name="Hirani K."/>
            <person name="Hogues M."/>
            <person name="Jackson L."/>
            <person name="Jakkamsetti A."/>
            <person name="Javaid M."/>
            <person name="Jiang H."/>
            <person name="Korchina V."/>
            <person name="Kovar C."/>
            <person name="Lara F."/>
            <person name="Lee S."/>
            <person name="Mata R."/>
            <person name="Mathew T."/>
            <person name="Moen C."/>
            <person name="Morales K."/>
            <person name="Munidasa M."/>
            <person name="Nazareth L."/>
            <person name="Ngo R."/>
            <person name="Nguyen L."/>
            <person name="Okwuonu G."/>
            <person name="Ongeri F."/>
            <person name="Patil S."/>
            <person name="Petrosino J."/>
            <person name="Pham C."/>
            <person name="Pham P."/>
            <person name="Pu L.-L."/>
            <person name="Puazo M."/>
            <person name="Raj R."/>
            <person name="Reid J."/>
            <person name="Rouhana J."/>
            <person name="Saada N."/>
            <person name="Shang Y."/>
            <person name="Simmons D."/>
            <person name="Thornton R."/>
            <person name="Warren J."/>
            <person name="Weissenberger G."/>
            <person name="Zhang J."/>
            <person name="Zhang L."/>
            <person name="Zhou C."/>
            <person name="Zhu D."/>
            <person name="Muzny D."/>
            <person name="Worley K."/>
            <person name="Gibbs R."/>
        </authorList>
    </citation>
    <scope>NUCLEOTIDE SEQUENCE [LARGE SCALE GENOMIC DNA]</scope>
    <source>
        <strain evidence="2 3">ATCC 35098</strain>
    </source>
</reference>
<organism evidence="2 3">
    <name type="scientific">Anaerococcus tetradius ATCC 35098</name>
    <dbReference type="NCBI Taxonomy" id="525255"/>
    <lineage>
        <taxon>Bacteria</taxon>
        <taxon>Bacillati</taxon>
        <taxon>Bacillota</taxon>
        <taxon>Tissierellia</taxon>
        <taxon>Tissierellales</taxon>
        <taxon>Peptoniphilaceae</taxon>
        <taxon>Anaerococcus</taxon>
    </lineage>
</organism>
<evidence type="ECO:0000313" key="2">
    <source>
        <dbReference type="EMBL" id="EEI82955.1"/>
    </source>
</evidence>
<protein>
    <recommendedName>
        <fullName evidence="1">DUF4145 domain-containing protein</fullName>
    </recommendedName>
</protein>
<evidence type="ECO:0000259" key="1">
    <source>
        <dbReference type="Pfam" id="PF13643"/>
    </source>
</evidence>
<dbReference type="eggNOG" id="ENOG50317ST">
    <property type="taxonomic scope" value="Bacteria"/>
</dbReference>